<evidence type="ECO:0000313" key="1">
    <source>
        <dbReference type="EMBL" id="CAK5271295.1"/>
    </source>
</evidence>
<sequence length="72" mass="8122">MCICRTFPESLPVLHILPDEPGPLRNSQAVGISRGLLQRFPKTLRLTKKIFCTHRHDRSLMPPLSAISGRSE</sequence>
<name>A0AAD2HAN7_9AGAR</name>
<accession>A0AAD2HAN7</accession>
<keyword evidence="2" id="KW-1185">Reference proteome</keyword>
<dbReference type="AlphaFoldDB" id="A0AAD2HAN7"/>
<proteinExistence type="predicted"/>
<protein>
    <submittedName>
        <fullName evidence="1">Uncharacterized protein</fullName>
    </submittedName>
</protein>
<dbReference type="Proteomes" id="UP001295794">
    <property type="component" value="Unassembled WGS sequence"/>
</dbReference>
<organism evidence="1 2">
    <name type="scientific">Mycena citricolor</name>
    <dbReference type="NCBI Taxonomy" id="2018698"/>
    <lineage>
        <taxon>Eukaryota</taxon>
        <taxon>Fungi</taxon>
        <taxon>Dikarya</taxon>
        <taxon>Basidiomycota</taxon>
        <taxon>Agaricomycotina</taxon>
        <taxon>Agaricomycetes</taxon>
        <taxon>Agaricomycetidae</taxon>
        <taxon>Agaricales</taxon>
        <taxon>Marasmiineae</taxon>
        <taxon>Mycenaceae</taxon>
        <taxon>Mycena</taxon>
    </lineage>
</organism>
<comment type="caution">
    <text evidence="1">The sequence shown here is derived from an EMBL/GenBank/DDBJ whole genome shotgun (WGS) entry which is preliminary data.</text>
</comment>
<evidence type="ECO:0000313" key="2">
    <source>
        <dbReference type="Proteomes" id="UP001295794"/>
    </source>
</evidence>
<dbReference type="EMBL" id="CAVNYO010000169">
    <property type="protein sequence ID" value="CAK5271295.1"/>
    <property type="molecule type" value="Genomic_DNA"/>
</dbReference>
<reference evidence="1" key="1">
    <citation type="submission" date="2023-11" db="EMBL/GenBank/DDBJ databases">
        <authorList>
            <person name="De Vega J J."/>
            <person name="De Vega J J."/>
        </authorList>
    </citation>
    <scope>NUCLEOTIDE SEQUENCE</scope>
</reference>
<gene>
    <name evidence="1" type="ORF">MYCIT1_LOCUS16248</name>
</gene>